<dbReference type="Gene3D" id="1.10.220.10">
    <property type="entry name" value="Annexin"/>
    <property type="match status" value="1"/>
</dbReference>
<gene>
    <name evidence="2" type="ORF">HID58_048020</name>
</gene>
<feature type="non-terminal residue" evidence="2">
    <location>
        <position position="1"/>
    </location>
</feature>
<evidence type="ECO:0000313" key="3">
    <source>
        <dbReference type="Proteomes" id="UP000824890"/>
    </source>
</evidence>
<proteinExistence type="predicted"/>
<dbReference type="EMBL" id="JAGKQM010000012">
    <property type="protein sequence ID" value="KAH0898452.1"/>
    <property type="molecule type" value="Genomic_DNA"/>
</dbReference>
<feature type="region of interest" description="Disordered" evidence="1">
    <location>
        <begin position="78"/>
        <end position="106"/>
    </location>
</feature>
<name>A0ABQ8B111_BRANA</name>
<evidence type="ECO:0000313" key="2">
    <source>
        <dbReference type="EMBL" id="KAH0898452.1"/>
    </source>
</evidence>
<accession>A0ABQ8B111</accession>
<dbReference type="Proteomes" id="UP000824890">
    <property type="component" value="Unassembled WGS sequence"/>
</dbReference>
<keyword evidence="3" id="KW-1185">Reference proteome</keyword>
<protein>
    <submittedName>
        <fullName evidence="2">Uncharacterized protein</fullName>
    </submittedName>
</protein>
<reference evidence="2 3" key="1">
    <citation type="submission" date="2021-05" db="EMBL/GenBank/DDBJ databases">
        <title>Genome Assembly of Synthetic Allotetraploid Brassica napus Reveals Homoeologous Exchanges between Subgenomes.</title>
        <authorList>
            <person name="Davis J.T."/>
        </authorList>
    </citation>
    <scope>NUCLEOTIDE SEQUENCE [LARGE SCALE GENOMIC DNA]</scope>
    <source>
        <strain evidence="3">cv. Da-Ae</strain>
        <tissue evidence="2">Seedling</tissue>
    </source>
</reference>
<sequence length="156" mass="17298">TDARLAKKILNAKRKSTEEPKAFVEISCTTSPHHLAQKKHKYECVMKEDMEKSKKGLLIKEGLKQASDFCRERVGGRRGRLGSDAAPSVRHLPKGLSGGGKDNKDGLAKDCQRVDNNSLRFFTFVDHQVNTLLSLGSAEARSFWLQEVAEGTTEVV</sequence>
<evidence type="ECO:0000256" key="1">
    <source>
        <dbReference type="SAM" id="MobiDB-lite"/>
    </source>
</evidence>
<dbReference type="InterPro" id="IPR037104">
    <property type="entry name" value="Annexin_sf"/>
</dbReference>
<organism evidence="2 3">
    <name type="scientific">Brassica napus</name>
    <name type="common">Rape</name>
    <dbReference type="NCBI Taxonomy" id="3708"/>
    <lineage>
        <taxon>Eukaryota</taxon>
        <taxon>Viridiplantae</taxon>
        <taxon>Streptophyta</taxon>
        <taxon>Embryophyta</taxon>
        <taxon>Tracheophyta</taxon>
        <taxon>Spermatophyta</taxon>
        <taxon>Magnoliopsida</taxon>
        <taxon>eudicotyledons</taxon>
        <taxon>Gunneridae</taxon>
        <taxon>Pentapetalae</taxon>
        <taxon>rosids</taxon>
        <taxon>malvids</taxon>
        <taxon>Brassicales</taxon>
        <taxon>Brassicaceae</taxon>
        <taxon>Brassiceae</taxon>
        <taxon>Brassica</taxon>
    </lineage>
</organism>
<comment type="caution">
    <text evidence="2">The sequence shown here is derived from an EMBL/GenBank/DDBJ whole genome shotgun (WGS) entry which is preliminary data.</text>
</comment>